<dbReference type="Proteomes" id="UP001470230">
    <property type="component" value="Unassembled WGS sequence"/>
</dbReference>
<evidence type="ECO:0000313" key="4">
    <source>
        <dbReference type="EMBL" id="KAK8840123.1"/>
    </source>
</evidence>
<dbReference type="PROSITE" id="PS50296">
    <property type="entry name" value="SUI1"/>
    <property type="match status" value="1"/>
</dbReference>
<feature type="compositionally biased region" description="Acidic residues" evidence="1">
    <location>
        <begin position="346"/>
        <end position="360"/>
    </location>
</feature>
<evidence type="ECO:0000259" key="2">
    <source>
        <dbReference type="PROSITE" id="PS50296"/>
    </source>
</evidence>
<name>A0ABR2GMD5_9EUKA</name>
<dbReference type="InterPro" id="IPR047187">
    <property type="entry name" value="SF1_C_Upf1"/>
</dbReference>
<reference evidence="3 5" key="1">
    <citation type="submission" date="2024-04" db="EMBL/GenBank/DDBJ databases">
        <title>Tritrichomonas musculus Genome.</title>
        <authorList>
            <person name="Alves-Ferreira E."/>
            <person name="Grigg M."/>
            <person name="Lorenzi H."/>
            <person name="Galac M."/>
        </authorList>
    </citation>
    <scope>NUCLEOTIDE SEQUENCE [LARGE SCALE GENOMIC DNA]</scope>
    <source>
        <strain evidence="3 5">EAF2021</strain>
    </source>
</reference>
<evidence type="ECO:0000313" key="3">
    <source>
        <dbReference type="EMBL" id="KAK8834846.1"/>
    </source>
</evidence>
<protein>
    <submittedName>
        <fullName evidence="3">Regulator of nonsense transcripts 1-like protein</fullName>
    </submittedName>
</protein>
<evidence type="ECO:0000313" key="5">
    <source>
        <dbReference type="Proteomes" id="UP001470230"/>
    </source>
</evidence>
<evidence type="ECO:0000256" key="1">
    <source>
        <dbReference type="SAM" id="MobiDB-lite"/>
    </source>
</evidence>
<dbReference type="InterPro" id="IPR041679">
    <property type="entry name" value="DNA2/NAM7-like_C"/>
</dbReference>
<accession>A0ABR2GMD5</accession>
<dbReference type="CDD" id="cd18808">
    <property type="entry name" value="SF1_C_Upf1"/>
    <property type="match status" value="1"/>
</dbReference>
<feature type="compositionally biased region" description="Acidic residues" evidence="1">
    <location>
        <begin position="994"/>
        <end position="1026"/>
    </location>
</feature>
<dbReference type="EMBL" id="JAPFFF010000288">
    <property type="protein sequence ID" value="KAK8834846.1"/>
    <property type="molecule type" value="Genomic_DNA"/>
</dbReference>
<dbReference type="Gene3D" id="3.40.50.300">
    <property type="entry name" value="P-loop containing nucleotide triphosphate hydrolases"/>
    <property type="match status" value="2"/>
</dbReference>
<keyword evidence="5" id="KW-1185">Reference proteome</keyword>
<sequence>MRRSNISLDPKLGIPFCYAKFFKHSNKDDQSQQQNNFIIQIEVNKKIGRRKSTIATWDPKDKRCTSKELSEIKTTLQQTFQTTCTVKEKPKISIELFGNKPDELKFFLIDYFELNEENVQIKSLKLDISKNYKMIIIDDEPLEISWCPRFEPKNMEEKFKDIIQNNWKIDFTFEATHKKTTFKIKKYYMQEVLKFFTDTWNMSYDQIEFQERNIQLKREPTQIVEIDFNYPRDPFNEMKETFSDFKKKTYFKEMCETIVDLHSLEKEKYKKLTIKTDLEFKKMKNNKKGSNFWMTQFDATKRFSIDRLESGHGITEGDTGIVTANFLIPYGSVPPGYEGKETGNASDDEDNNEEEEDEDEKDKREYEEFIKNQMNKEEEEKNEKEIIKNDENIDEILENAIKEAEKDDEIDQNGKYLISFERSDIIYQRSALGLLNLNSMASSPIKNIIISDNIRNSAKDNKITIENASFDLTKSEFINNDDRKNEKFMKIIKMKAKIQQTRCVEMVMNNHISVIHGPPGCGKTSSIGLFIYHLLRQLKGEKKRILCCAYSNQAVENIVKFVSPIIRAMGKKMIWIAKKSKEFENRKQCENASEEEKNLTIYKIMNRQTIEAKKFQQLQQSKWEFYGELKAKKERAKIKKIKLKKTPKFPDSILKEMDRLREVCETNMIFESDVVCCTLLTSAKKNLCKYRFHTVFIDEASQASEISSIIPLIHQPSNLVLLGDHNQLGVYVDKSIKKKHPSTTKSLYKKLLIKGVKSVMLNIQFRMHPLIVAFPNKEFYRGRIHNAGTVEKETRIELQSVPTPIAFVDVDYGEEKRRKRDKSYINIEEAKIVERLVNNLKINDVPGSEVGVITPYFGQSRLIFYLTKHLEYEGLKISCIDNFQGCEKDFIILSVVRTNQQGNFGFLALRKRINVALTRARKGMIIVGNFHAINLNTDNVRNQVLIDLCKFYHQNKAVMKDDEIKRELHKIEKAKKNKGSIFDHMKSETNTAYNDEDDDDNVYDDDDYDVDYDDEDDDIDNDNLYK</sequence>
<gene>
    <name evidence="3" type="ORF">M9Y10_021492</name>
    <name evidence="4" type="ORF">M9Y10_031061</name>
</gene>
<feature type="domain" description="SUI1" evidence="2">
    <location>
        <begin position="39"/>
        <end position="112"/>
    </location>
</feature>
<proteinExistence type="predicted"/>
<dbReference type="Pfam" id="PF13086">
    <property type="entry name" value="AAA_11"/>
    <property type="match status" value="1"/>
</dbReference>
<organism evidence="3 5">
    <name type="scientific">Tritrichomonas musculus</name>
    <dbReference type="NCBI Taxonomy" id="1915356"/>
    <lineage>
        <taxon>Eukaryota</taxon>
        <taxon>Metamonada</taxon>
        <taxon>Parabasalia</taxon>
        <taxon>Tritrichomonadida</taxon>
        <taxon>Tritrichomonadidae</taxon>
        <taxon>Tritrichomonas</taxon>
    </lineage>
</organism>
<comment type="caution">
    <text evidence="3">The sequence shown here is derived from an EMBL/GenBank/DDBJ whole genome shotgun (WGS) entry which is preliminary data.</text>
</comment>
<dbReference type="InterPro" id="IPR045055">
    <property type="entry name" value="DNA2/NAM7-like"/>
</dbReference>
<dbReference type="InterPro" id="IPR027417">
    <property type="entry name" value="P-loop_NTPase"/>
</dbReference>
<dbReference type="InterPro" id="IPR041677">
    <property type="entry name" value="DNA2/NAM7_AAA_11"/>
</dbReference>
<dbReference type="PANTHER" id="PTHR10887">
    <property type="entry name" value="DNA2/NAM7 HELICASE FAMILY"/>
    <property type="match status" value="1"/>
</dbReference>
<dbReference type="EMBL" id="JAPFFF010000048">
    <property type="protein sequence ID" value="KAK8840123.1"/>
    <property type="molecule type" value="Genomic_DNA"/>
</dbReference>
<feature type="region of interest" description="Disordered" evidence="1">
    <location>
        <begin position="985"/>
        <end position="1026"/>
    </location>
</feature>
<dbReference type="SUPFAM" id="SSF52540">
    <property type="entry name" value="P-loop containing nucleoside triphosphate hydrolases"/>
    <property type="match status" value="1"/>
</dbReference>
<dbReference type="Pfam" id="PF13087">
    <property type="entry name" value="AAA_12"/>
    <property type="match status" value="1"/>
</dbReference>
<dbReference type="PANTHER" id="PTHR10887:SF495">
    <property type="entry name" value="HELICASE SENATAXIN ISOFORM X1-RELATED"/>
    <property type="match status" value="1"/>
</dbReference>
<dbReference type="InterPro" id="IPR001950">
    <property type="entry name" value="SUI1"/>
</dbReference>
<feature type="region of interest" description="Disordered" evidence="1">
    <location>
        <begin position="333"/>
        <end position="365"/>
    </location>
</feature>